<comment type="function">
    <text evidence="3">Catalyzes the hydrolysis of 10-formyltetrahydrofolate (formyl-FH4) to formate and tetrahydrofolate (FH4).</text>
</comment>
<dbReference type="InterPro" id="IPR044074">
    <property type="entry name" value="PurU_ACT"/>
</dbReference>
<evidence type="ECO:0000259" key="5">
    <source>
        <dbReference type="PROSITE" id="PS51671"/>
    </source>
</evidence>
<dbReference type="Gene3D" id="3.40.50.170">
    <property type="entry name" value="Formyl transferase, N-terminal domain"/>
    <property type="match status" value="1"/>
</dbReference>
<dbReference type="InterPro" id="IPR036477">
    <property type="entry name" value="Formyl_transf_N_sf"/>
</dbReference>
<dbReference type="Gene3D" id="3.30.70.260">
    <property type="match status" value="1"/>
</dbReference>
<accession>A0A5C1QL92</accession>
<dbReference type="PANTHER" id="PTHR42706:SF1">
    <property type="entry name" value="FORMYLTETRAHYDROFOLATE DEFORMYLASE 2, MITOCHONDRIAL"/>
    <property type="match status" value="1"/>
</dbReference>
<dbReference type="PRINTS" id="PR01575">
    <property type="entry name" value="FFH4HYDRLASE"/>
</dbReference>
<dbReference type="GO" id="GO:0006189">
    <property type="term" value="P:'de novo' IMP biosynthetic process"/>
    <property type="evidence" value="ECO:0007669"/>
    <property type="project" value="UniProtKB-UniRule"/>
</dbReference>
<dbReference type="CDD" id="cd04875">
    <property type="entry name" value="ACT_F4HF-DF"/>
    <property type="match status" value="1"/>
</dbReference>
<keyword evidence="2 3" id="KW-0378">Hydrolase</keyword>
<name>A0A5C1QL92_9SPIO</name>
<dbReference type="GO" id="GO:0006730">
    <property type="term" value="P:one-carbon metabolic process"/>
    <property type="evidence" value="ECO:0007669"/>
    <property type="project" value="UniProtKB-KW"/>
</dbReference>
<keyword evidence="3" id="KW-0658">Purine biosynthesis</keyword>
<dbReference type="AlphaFoldDB" id="A0A5C1QL92"/>
<dbReference type="Proteomes" id="UP000324209">
    <property type="component" value="Chromosome"/>
</dbReference>
<dbReference type="InterPro" id="IPR004810">
    <property type="entry name" value="PurU"/>
</dbReference>
<dbReference type="PANTHER" id="PTHR42706">
    <property type="entry name" value="FORMYLTETRAHYDROFOLATE DEFORMYLASE"/>
    <property type="match status" value="1"/>
</dbReference>
<dbReference type="RefSeq" id="WP_149486472.1">
    <property type="nucleotide sequence ID" value="NZ_CP036150.1"/>
</dbReference>
<reference evidence="6 7" key="1">
    <citation type="submission" date="2019-02" db="EMBL/GenBank/DDBJ databases">
        <title>Complete Genome Sequence and Methylome Analysis of free living Spirochaetas.</title>
        <authorList>
            <person name="Fomenkov A."/>
            <person name="Dubinina G."/>
            <person name="Leshcheva N."/>
            <person name="Mikheeva N."/>
            <person name="Grabovich M."/>
            <person name="Vincze T."/>
            <person name="Roberts R.J."/>
        </authorList>
    </citation>
    <scope>NUCLEOTIDE SEQUENCE [LARGE SCALE GENOMIC DNA]</scope>
    <source>
        <strain evidence="6 7">K2</strain>
    </source>
</reference>
<dbReference type="UniPathway" id="UPA00074">
    <property type="reaction ID" value="UER00170"/>
</dbReference>
<dbReference type="GO" id="GO:0008864">
    <property type="term" value="F:formyltetrahydrofolate deformylase activity"/>
    <property type="evidence" value="ECO:0007669"/>
    <property type="project" value="UniProtKB-UniRule"/>
</dbReference>
<dbReference type="KEGG" id="ock:EXM22_10500"/>
<dbReference type="InterPro" id="IPR002912">
    <property type="entry name" value="ACT_dom"/>
</dbReference>
<dbReference type="SUPFAM" id="SSF55021">
    <property type="entry name" value="ACT-like"/>
    <property type="match status" value="1"/>
</dbReference>
<organism evidence="6 7">
    <name type="scientific">Oceanispirochaeta crateris</name>
    <dbReference type="NCBI Taxonomy" id="2518645"/>
    <lineage>
        <taxon>Bacteria</taxon>
        <taxon>Pseudomonadati</taxon>
        <taxon>Spirochaetota</taxon>
        <taxon>Spirochaetia</taxon>
        <taxon>Spirochaetales</taxon>
        <taxon>Spirochaetaceae</taxon>
        <taxon>Oceanispirochaeta</taxon>
    </lineage>
</organism>
<comment type="similarity">
    <text evidence="3">Belongs to the PurU family.</text>
</comment>
<dbReference type="HAMAP" id="MF_01927">
    <property type="entry name" value="PurU"/>
    <property type="match status" value="1"/>
</dbReference>
<dbReference type="EC" id="3.5.1.10" evidence="3 4"/>
<dbReference type="EMBL" id="CP036150">
    <property type="protein sequence ID" value="QEN08391.1"/>
    <property type="molecule type" value="Genomic_DNA"/>
</dbReference>
<proteinExistence type="inferred from homology"/>
<dbReference type="PIRSF" id="PIRSF036480">
    <property type="entry name" value="FormyFH4_hydr"/>
    <property type="match status" value="1"/>
</dbReference>
<feature type="domain" description="ACT" evidence="5">
    <location>
        <begin position="7"/>
        <end position="86"/>
    </location>
</feature>
<evidence type="ECO:0000256" key="3">
    <source>
        <dbReference type="HAMAP-Rule" id="MF_01927"/>
    </source>
</evidence>
<evidence type="ECO:0000256" key="1">
    <source>
        <dbReference type="ARBA" id="ARBA00022563"/>
    </source>
</evidence>
<dbReference type="InterPro" id="IPR045865">
    <property type="entry name" value="ACT-like_dom_sf"/>
</dbReference>
<evidence type="ECO:0000313" key="7">
    <source>
        <dbReference type="Proteomes" id="UP000324209"/>
    </source>
</evidence>
<keyword evidence="1 3" id="KW-0554">One-carbon metabolism</keyword>
<dbReference type="OrthoDB" id="9806170at2"/>
<dbReference type="NCBIfam" id="TIGR00655">
    <property type="entry name" value="PurU"/>
    <property type="match status" value="1"/>
</dbReference>
<dbReference type="InterPro" id="IPR041729">
    <property type="entry name" value="Formyl-FH4-Hydrolase_C"/>
</dbReference>
<dbReference type="NCBIfam" id="NF004684">
    <property type="entry name" value="PRK06027.1"/>
    <property type="match status" value="1"/>
</dbReference>
<keyword evidence="7" id="KW-1185">Reference proteome</keyword>
<dbReference type="Pfam" id="PF00551">
    <property type="entry name" value="Formyl_trans_N"/>
    <property type="match status" value="1"/>
</dbReference>
<evidence type="ECO:0000256" key="2">
    <source>
        <dbReference type="ARBA" id="ARBA00022801"/>
    </source>
</evidence>
<comment type="pathway">
    <text evidence="3">Purine metabolism; IMP biosynthesis via de novo pathway; formate from 10-formyl-5,6,7,8-tetrahydrofolate: step 1/1.</text>
</comment>
<evidence type="ECO:0000256" key="4">
    <source>
        <dbReference type="NCBIfam" id="TIGR00655"/>
    </source>
</evidence>
<dbReference type="InterPro" id="IPR002376">
    <property type="entry name" value="Formyl_transf_N"/>
</dbReference>
<gene>
    <name evidence="3 6" type="primary">purU</name>
    <name evidence="6" type="ORF">EXM22_10500</name>
</gene>
<sequence>MKKQSAILFLSCEDRKGIVAEITHFITMYEGNILNCDQHYDESGMFFMRVEWDLTDFAIPQKKIESAFEPIAIKFEMDWRLEFSTRQAKMAILVSKYDHCLYELILKNRAGEHNGEIKLIISNHEDCRPIAEYFNIPFYCFPVTKDTKTEVEKQEIALLRKEKIDLVVLARYMQILSGSFIEAFPRKIINIHHSFLPAFVGAKPYHQAFSRGVKLIGATSHYVTEDLDQGPIIAQDVARVNHRDNVSDLVEKGRNLEKNVLSRGVRLHLEHKVLVFGNKTIVFD</sequence>
<dbReference type="PROSITE" id="PS51671">
    <property type="entry name" value="ACT"/>
    <property type="match status" value="1"/>
</dbReference>
<dbReference type="SUPFAM" id="SSF53328">
    <property type="entry name" value="Formyltransferase"/>
    <property type="match status" value="1"/>
</dbReference>
<protein>
    <recommendedName>
        <fullName evidence="3 4">Formyltetrahydrofolate deformylase</fullName>
        <ecNumber evidence="3 4">3.5.1.10</ecNumber>
    </recommendedName>
    <alternativeName>
        <fullName evidence="3">Formyl-FH(4) hydrolase</fullName>
    </alternativeName>
</protein>
<dbReference type="CDD" id="cd08648">
    <property type="entry name" value="FMT_core_Formyl-FH4-Hydrolase_C"/>
    <property type="match status" value="1"/>
</dbReference>
<feature type="active site" evidence="3">
    <location>
        <position position="228"/>
    </location>
</feature>
<comment type="catalytic activity">
    <reaction evidence="3">
        <text>(6R)-10-formyltetrahydrofolate + H2O = (6S)-5,6,7,8-tetrahydrofolate + formate + H(+)</text>
        <dbReference type="Rhea" id="RHEA:19833"/>
        <dbReference type="ChEBI" id="CHEBI:15377"/>
        <dbReference type="ChEBI" id="CHEBI:15378"/>
        <dbReference type="ChEBI" id="CHEBI:15740"/>
        <dbReference type="ChEBI" id="CHEBI:57453"/>
        <dbReference type="ChEBI" id="CHEBI:195366"/>
        <dbReference type="EC" id="3.5.1.10"/>
    </reaction>
</comment>
<evidence type="ECO:0000313" key="6">
    <source>
        <dbReference type="EMBL" id="QEN08391.1"/>
    </source>
</evidence>